<comment type="caution">
    <text evidence="12">The sequence shown here is derived from an EMBL/GenBank/DDBJ whole genome shotgun (WGS) entry which is preliminary data.</text>
</comment>
<dbReference type="GO" id="GO:0016887">
    <property type="term" value="F:ATP hydrolysis activity"/>
    <property type="evidence" value="ECO:0007669"/>
    <property type="project" value="InterPro"/>
</dbReference>
<evidence type="ECO:0000313" key="12">
    <source>
        <dbReference type="EMBL" id="MBP3952489.1"/>
    </source>
</evidence>
<evidence type="ECO:0000256" key="6">
    <source>
        <dbReference type="ARBA" id="ARBA00022840"/>
    </source>
</evidence>
<dbReference type="Pfam" id="PF00005">
    <property type="entry name" value="ABC_tran"/>
    <property type="match status" value="1"/>
</dbReference>
<keyword evidence="7 9" id="KW-1133">Transmembrane helix</keyword>
<feature type="transmembrane region" description="Helical" evidence="9">
    <location>
        <begin position="18"/>
        <end position="38"/>
    </location>
</feature>
<organism evidence="12 13">
    <name type="scientific">Halalkalibacter suaedae</name>
    <dbReference type="NCBI Taxonomy" id="2822140"/>
    <lineage>
        <taxon>Bacteria</taxon>
        <taxon>Bacillati</taxon>
        <taxon>Bacillota</taxon>
        <taxon>Bacilli</taxon>
        <taxon>Bacillales</taxon>
        <taxon>Bacillaceae</taxon>
        <taxon>Halalkalibacter</taxon>
    </lineage>
</organism>
<dbReference type="GO" id="GO:0045454">
    <property type="term" value="P:cell redox homeostasis"/>
    <property type="evidence" value="ECO:0007669"/>
    <property type="project" value="InterPro"/>
</dbReference>
<dbReference type="PROSITE" id="PS00211">
    <property type="entry name" value="ABC_TRANSPORTER_1"/>
    <property type="match status" value="1"/>
</dbReference>
<dbReference type="Pfam" id="PF00664">
    <property type="entry name" value="ABC_membrane"/>
    <property type="match status" value="1"/>
</dbReference>
<reference evidence="12" key="1">
    <citation type="submission" date="2021-03" db="EMBL/GenBank/DDBJ databases">
        <title>Bacillus suaedae sp. nov., isolated from Suaeda aralocaspica.</title>
        <authorList>
            <person name="Lei R.F.R."/>
        </authorList>
    </citation>
    <scope>NUCLEOTIDE SEQUENCE</scope>
    <source>
        <strain evidence="12">YZJH907-2</strain>
    </source>
</reference>
<evidence type="ECO:0000259" key="11">
    <source>
        <dbReference type="PROSITE" id="PS50929"/>
    </source>
</evidence>
<keyword evidence="4 9" id="KW-0812">Transmembrane</keyword>
<proteinExistence type="predicted"/>
<dbReference type="InterPro" id="IPR014223">
    <property type="entry name" value="ABC_CydC/D"/>
</dbReference>
<dbReference type="InterPro" id="IPR011527">
    <property type="entry name" value="ABC1_TM_dom"/>
</dbReference>
<dbReference type="PROSITE" id="PS50929">
    <property type="entry name" value="ABC_TM1F"/>
    <property type="match status" value="1"/>
</dbReference>
<keyword evidence="8 9" id="KW-0472">Membrane</keyword>
<dbReference type="GO" id="GO:0034775">
    <property type="term" value="P:glutathione transmembrane transport"/>
    <property type="evidence" value="ECO:0007669"/>
    <property type="project" value="InterPro"/>
</dbReference>
<keyword evidence="13" id="KW-1185">Reference proteome</keyword>
<feature type="transmembrane region" description="Helical" evidence="9">
    <location>
        <begin position="133"/>
        <end position="154"/>
    </location>
</feature>
<dbReference type="InterPro" id="IPR027417">
    <property type="entry name" value="P-loop_NTPase"/>
</dbReference>
<dbReference type="Gene3D" id="1.20.1560.10">
    <property type="entry name" value="ABC transporter type 1, transmembrane domain"/>
    <property type="match status" value="1"/>
</dbReference>
<protein>
    <submittedName>
        <fullName evidence="12">Thiol reductant ABC exporter subunit CydC</fullName>
    </submittedName>
</protein>
<evidence type="ECO:0000256" key="8">
    <source>
        <dbReference type="ARBA" id="ARBA00023136"/>
    </source>
</evidence>
<comment type="subcellular location">
    <subcellularLocation>
        <location evidence="1">Cell membrane</location>
        <topology evidence="1">Multi-pass membrane protein</topology>
    </subcellularLocation>
</comment>
<evidence type="ECO:0000256" key="9">
    <source>
        <dbReference type="SAM" id="Phobius"/>
    </source>
</evidence>
<dbReference type="InterPro" id="IPR036640">
    <property type="entry name" value="ABC1_TM_sf"/>
</dbReference>
<dbReference type="GO" id="GO:0005524">
    <property type="term" value="F:ATP binding"/>
    <property type="evidence" value="ECO:0007669"/>
    <property type="project" value="UniProtKB-KW"/>
</dbReference>
<gene>
    <name evidence="12" type="primary">cydC</name>
    <name evidence="12" type="ORF">J7W16_15295</name>
</gene>
<dbReference type="Proteomes" id="UP000678228">
    <property type="component" value="Unassembled WGS sequence"/>
</dbReference>
<dbReference type="GO" id="GO:0140359">
    <property type="term" value="F:ABC-type transporter activity"/>
    <property type="evidence" value="ECO:0007669"/>
    <property type="project" value="InterPro"/>
</dbReference>
<keyword evidence="3" id="KW-1003">Cell membrane</keyword>
<evidence type="ECO:0000256" key="2">
    <source>
        <dbReference type="ARBA" id="ARBA00022448"/>
    </source>
</evidence>
<dbReference type="InterPro" id="IPR003593">
    <property type="entry name" value="AAA+_ATPase"/>
</dbReference>
<keyword evidence="6" id="KW-0067">ATP-binding</keyword>
<dbReference type="InterPro" id="IPR003439">
    <property type="entry name" value="ABC_transporter-like_ATP-bd"/>
</dbReference>
<feature type="domain" description="ABC transmembrane type-1" evidence="11">
    <location>
        <begin position="19"/>
        <end position="288"/>
    </location>
</feature>
<dbReference type="GO" id="GO:0034040">
    <property type="term" value="F:ATPase-coupled lipid transmembrane transporter activity"/>
    <property type="evidence" value="ECO:0007669"/>
    <property type="project" value="TreeGrafter"/>
</dbReference>
<dbReference type="PANTHER" id="PTHR24221:SF654">
    <property type="entry name" value="ATP-BINDING CASSETTE SUB-FAMILY B MEMBER 6"/>
    <property type="match status" value="1"/>
</dbReference>
<dbReference type="CDD" id="cd18585">
    <property type="entry name" value="ABC_6TM_CydC"/>
    <property type="match status" value="1"/>
</dbReference>
<dbReference type="Gene3D" id="3.40.50.300">
    <property type="entry name" value="P-loop containing nucleotide triphosphate hydrolases"/>
    <property type="match status" value="1"/>
</dbReference>
<name>A0A940WTJ7_9BACI</name>
<evidence type="ECO:0000256" key="1">
    <source>
        <dbReference type="ARBA" id="ARBA00004651"/>
    </source>
</evidence>
<dbReference type="SUPFAM" id="SSF52540">
    <property type="entry name" value="P-loop containing nucleoside triphosphate hydrolases"/>
    <property type="match status" value="1"/>
</dbReference>
<evidence type="ECO:0000313" key="13">
    <source>
        <dbReference type="Proteomes" id="UP000678228"/>
    </source>
</evidence>
<keyword evidence="2" id="KW-0813">Transport</keyword>
<dbReference type="PROSITE" id="PS50893">
    <property type="entry name" value="ABC_TRANSPORTER_2"/>
    <property type="match status" value="1"/>
</dbReference>
<sequence length="573" mass="65033">MTDLIHITKLMMKKKKDVLLSILFGYIAGITAVGLFAANGFLISRAAIETSLSVLMTMIAIVKIGSFLRAGSRYAERYYSHRATFTMLSDLRVHFYEKVEGLSASVFQKYRGGDLLSRIVGDVESLQNFFLRVLYPPIIMILVFLSTILFLSFYSVAVVILLAIGLVITGFIIPAYFANKQKRISNEIREDRAHLSTEIAEWFQGFRELKIHQKLENKEQLLLDASDSYIRDQQQEGIQSIYNQSINTIVSLLISWMVLAVGAYLVATGSLDGVFLAMLVMVSLTVFEHSTPMAAFPVHYEDSKKATERLYSVVETNQKTEPQSKEILHYWQTAPSVHLDNVSFTFPDEQRSTLNNITLTLPAGSKTAIVGPSGSGKSTLLQLLLRIVEANEGEIYLNSERIMEMDQEELWKRINVILQENHFFYGTIKENLLLTNNQFSDEQLQQVLDDVDLPHFNLEDQVLEKGQNLSGGEKQRLAMARAVLKESSFWLLDEPTSSLDSWTEQRLYQLLFKQAKEDTVVIVSHRLAGLERMDQIVVMDQGRIVEVGTFNELIEAKGYFYQLKQIEKSVVLS</sequence>
<evidence type="ECO:0000256" key="3">
    <source>
        <dbReference type="ARBA" id="ARBA00022475"/>
    </source>
</evidence>
<dbReference type="GO" id="GO:0005886">
    <property type="term" value="C:plasma membrane"/>
    <property type="evidence" value="ECO:0007669"/>
    <property type="project" value="UniProtKB-SubCell"/>
</dbReference>
<evidence type="ECO:0000256" key="4">
    <source>
        <dbReference type="ARBA" id="ARBA00022692"/>
    </source>
</evidence>
<dbReference type="InterPro" id="IPR017871">
    <property type="entry name" value="ABC_transporter-like_CS"/>
</dbReference>
<dbReference type="InterPro" id="IPR039421">
    <property type="entry name" value="Type_1_exporter"/>
</dbReference>
<dbReference type="AlphaFoldDB" id="A0A940WTJ7"/>
<accession>A0A940WTJ7</accession>
<feature type="transmembrane region" description="Helical" evidence="9">
    <location>
        <begin position="50"/>
        <end position="68"/>
    </location>
</feature>
<dbReference type="SUPFAM" id="SSF90123">
    <property type="entry name" value="ABC transporter transmembrane region"/>
    <property type="match status" value="1"/>
</dbReference>
<dbReference type="FunFam" id="3.40.50.300:FF:000854">
    <property type="entry name" value="Multidrug ABC transporter ATP-binding protein"/>
    <property type="match status" value="1"/>
</dbReference>
<dbReference type="EMBL" id="JAGKSQ010000006">
    <property type="protein sequence ID" value="MBP3952489.1"/>
    <property type="molecule type" value="Genomic_DNA"/>
</dbReference>
<feature type="transmembrane region" description="Helical" evidence="9">
    <location>
        <begin position="249"/>
        <end position="267"/>
    </location>
</feature>
<evidence type="ECO:0000256" key="5">
    <source>
        <dbReference type="ARBA" id="ARBA00022741"/>
    </source>
</evidence>
<dbReference type="NCBIfam" id="TIGR02868">
    <property type="entry name" value="CydC"/>
    <property type="match status" value="1"/>
</dbReference>
<evidence type="ECO:0000259" key="10">
    <source>
        <dbReference type="PROSITE" id="PS50893"/>
    </source>
</evidence>
<dbReference type="PANTHER" id="PTHR24221">
    <property type="entry name" value="ATP-BINDING CASSETTE SUB-FAMILY B"/>
    <property type="match status" value="1"/>
</dbReference>
<evidence type="ECO:0000256" key="7">
    <source>
        <dbReference type="ARBA" id="ARBA00022989"/>
    </source>
</evidence>
<keyword evidence="5" id="KW-0547">Nucleotide-binding</keyword>
<dbReference type="CDD" id="cd03228">
    <property type="entry name" value="ABCC_MRP_Like"/>
    <property type="match status" value="1"/>
</dbReference>
<dbReference type="RefSeq" id="WP_210598241.1">
    <property type="nucleotide sequence ID" value="NZ_JAGKSQ010000006.1"/>
</dbReference>
<feature type="transmembrane region" description="Helical" evidence="9">
    <location>
        <begin position="160"/>
        <end position="179"/>
    </location>
</feature>
<dbReference type="SMART" id="SM00382">
    <property type="entry name" value="AAA"/>
    <property type="match status" value="1"/>
</dbReference>
<feature type="domain" description="ABC transporter" evidence="10">
    <location>
        <begin position="337"/>
        <end position="566"/>
    </location>
</feature>